<dbReference type="SUPFAM" id="SSF48150">
    <property type="entry name" value="DNA-glycosylase"/>
    <property type="match status" value="1"/>
</dbReference>
<proteinExistence type="predicted"/>
<dbReference type="EC" id="3.2.2.21" evidence="2"/>
<keyword evidence="4" id="KW-0234">DNA repair</keyword>
<evidence type="ECO:0000313" key="6">
    <source>
        <dbReference type="EMBL" id="NJC27592.1"/>
    </source>
</evidence>
<name>A0ABX0XEG1_9BACT</name>
<reference evidence="6 7" key="1">
    <citation type="submission" date="2020-03" db="EMBL/GenBank/DDBJ databases">
        <title>Genomic Encyclopedia of Type Strains, Phase IV (KMG-IV): sequencing the most valuable type-strain genomes for metagenomic binning, comparative biology and taxonomic classification.</title>
        <authorList>
            <person name="Goeker M."/>
        </authorList>
    </citation>
    <scope>NUCLEOTIDE SEQUENCE [LARGE SCALE GENOMIC DNA]</scope>
    <source>
        <strain evidence="6 7">DSM 105096</strain>
    </source>
</reference>
<comment type="catalytic activity">
    <reaction evidence="1">
        <text>Hydrolysis of alkylated DNA, releasing 3-methyladenine, 3-methylguanine, 7-methylguanine and 7-methyladenine.</text>
        <dbReference type="EC" id="3.2.2.21"/>
    </reaction>
</comment>
<dbReference type="InterPro" id="IPR051912">
    <property type="entry name" value="Alkylbase_DNA_Glycosylase/TA"/>
</dbReference>
<protein>
    <recommendedName>
        <fullName evidence="2">DNA-3-methyladenine glycosylase II</fullName>
        <ecNumber evidence="2">3.2.2.21</ecNumber>
    </recommendedName>
</protein>
<sequence>MSEIAIAHLRQQKLLAPLIKKHTPKIRPDHDGDVYFGLIRSITYQQLSGKAAGTIFGRFLDLFPDGYPHPDCLLEMDDRDLRAAGMSRNKAAYLKNVAQYWLDHRLINTDWNNYTDQEILKMLTSIKGVGQWTVEMVLMFVLHREDLLPLGDLVVKRNVIQLFGVDTEKFRGKKLVAELFRLTEGWRPFRSYASRLLWEVG</sequence>
<dbReference type="RefSeq" id="WP_168038828.1">
    <property type="nucleotide sequence ID" value="NZ_JAATJH010000005.1"/>
</dbReference>
<organism evidence="6 7">
    <name type="scientific">Neolewinella antarctica</name>
    <dbReference type="NCBI Taxonomy" id="442734"/>
    <lineage>
        <taxon>Bacteria</taxon>
        <taxon>Pseudomonadati</taxon>
        <taxon>Bacteroidota</taxon>
        <taxon>Saprospiria</taxon>
        <taxon>Saprospirales</taxon>
        <taxon>Lewinellaceae</taxon>
        <taxon>Neolewinella</taxon>
    </lineage>
</organism>
<evidence type="ECO:0000256" key="1">
    <source>
        <dbReference type="ARBA" id="ARBA00000086"/>
    </source>
</evidence>
<evidence type="ECO:0000256" key="4">
    <source>
        <dbReference type="ARBA" id="ARBA00023204"/>
    </source>
</evidence>
<accession>A0ABX0XEG1</accession>
<evidence type="ECO:0000256" key="2">
    <source>
        <dbReference type="ARBA" id="ARBA00012000"/>
    </source>
</evidence>
<dbReference type="Gene3D" id="1.10.340.30">
    <property type="entry name" value="Hypothetical protein, domain 2"/>
    <property type="match status" value="1"/>
</dbReference>
<dbReference type="SMART" id="SM00478">
    <property type="entry name" value="ENDO3c"/>
    <property type="match status" value="1"/>
</dbReference>
<dbReference type="Proteomes" id="UP000770785">
    <property type="component" value="Unassembled WGS sequence"/>
</dbReference>
<keyword evidence="7" id="KW-1185">Reference proteome</keyword>
<dbReference type="PANTHER" id="PTHR43003">
    <property type="entry name" value="DNA-3-METHYLADENINE GLYCOSYLASE"/>
    <property type="match status" value="1"/>
</dbReference>
<dbReference type="InterPro" id="IPR003265">
    <property type="entry name" value="HhH-GPD_domain"/>
</dbReference>
<dbReference type="CDD" id="cd00056">
    <property type="entry name" value="ENDO3c"/>
    <property type="match status" value="1"/>
</dbReference>
<keyword evidence="6" id="KW-0378">Hydrolase</keyword>
<keyword evidence="3" id="KW-0227">DNA damage</keyword>
<dbReference type="InterPro" id="IPR011257">
    <property type="entry name" value="DNA_glycosylase"/>
</dbReference>
<comment type="caution">
    <text evidence="6">The sequence shown here is derived from an EMBL/GenBank/DDBJ whole genome shotgun (WGS) entry which is preliminary data.</text>
</comment>
<evidence type="ECO:0000313" key="7">
    <source>
        <dbReference type="Proteomes" id="UP000770785"/>
    </source>
</evidence>
<feature type="domain" description="HhH-GPD" evidence="5">
    <location>
        <begin position="43"/>
        <end position="200"/>
    </location>
</feature>
<dbReference type="Pfam" id="PF00730">
    <property type="entry name" value="HhH-GPD"/>
    <property type="match status" value="1"/>
</dbReference>
<dbReference type="EMBL" id="JAATJH010000005">
    <property type="protein sequence ID" value="NJC27592.1"/>
    <property type="molecule type" value="Genomic_DNA"/>
</dbReference>
<gene>
    <name evidence="6" type="ORF">GGR27_003109</name>
</gene>
<dbReference type="Gene3D" id="1.10.1670.40">
    <property type="match status" value="1"/>
</dbReference>
<evidence type="ECO:0000259" key="5">
    <source>
        <dbReference type="SMART" id="SM00478"/>
    </source>
</evidence>
<evidence type="ECO:0000256" key="3">
    <source>
        <dbReference type="ARBA" id="ARBA00022763"/>
    </source>
</evidence>
<keyword evidence="6" id="KW-0326">Glycosidase</keyword>
<dbReference type="PANTHER" id="PTHR43003:SF5">
    <property type="entry name" value="DNA-3-METHYLADENINE GLYCOSYLASE"/>
    <property type="match status" value="1"/>
</dbReference>
<dbReference type="GO" id="GO:0003905">
    <property type="term" value="F:alkylbase DNA N-glycosylase activity"/>
    <property type="evidence" value="ECO:0007669"/>
    <property type="project" value="UniProtKB-EC"/>
</dbReference>